<dbReference type="AlphaFoldDB" id="A0A5B7FSI4"/>
<protein>
    <submittedName>
        <fullName evidence="1">Uncharacterized protein</fullName>
    </submittedName>
</protein>
<keyword evidence="2" id="KW-1185">Reference proteome</keyword>
<organism evidence="1 2">
    <name type="scientific">Portunus trituberculatus</name>
    <name type="common">Swimming crab</name>
    <name type="synonym">Neptunus trituberculatus</name>
    <dbReference type="NCBI Taxonomy" id="210409"/>
    <lineage>
        <taxon>Eukaryota</taxon>
        <taxon>Metazoa</taxon>
        <taxon>Ecdysozoa</taxon>
        <taxon>Arthropoda</taxon>
        <taxon>Crustacea</taxon>
        <taxon>Multicrustacea</taxon>
        <taxon>Malacostraca</taxon>
        <taxon>Eumalacostraca</taxon>
        <taxon>Eucarida</taxon>
        <taxon>Decapoda</taxon>
        <taxon>Pleocyemata</taxon>
        <taxon>Brachyura</taxon>
        <taxon>Eubrachyura</taxon>
        <taxon>Portunoidea</taxon>
        <taxon>Portunidae</taxon>
        <taxon>Portuninae</taxon>
        <taxon>Portunus</taxon>
    </lineage>
</organism>
<sequence>MLVHMACCEPTAVTHAVSLSRTMGANKLKMRIPAVLSTVVSCDSWLVLTGPLNTTHFLTSRKHECHCTVVVDGVGWLVGVSGRGESEGRCEVGGGGRNGYFHHCHCHWPGDLPLPGRHKC</sequence>
<dbReference type="EMBL" id="VSRR010007673">
    <property type="protein sequence ID" value="MPC47324.1"/>
    <property type="molecule type" value="Genomic_DNA"/>
</dbReference>
<name>A0A5B7FSI4_PORTR</name>
<comment type="caution">
    <text evidence="1">The sequence shown here is derived from an EMBL/GenBank/DDBJ whole genome shotgun (WGS) entry which is preliminary data.</text>
</comment>
<proteinExistence type="predicted"/>
<gene>
    <name evidence="1" type="ORF">E2C01_041065</name>
</gene>
<reference evidence="1 2" key="1">
    <citation type="submission" date="2019-05" db="EMBL/GenBank/DDBJ databases">
        <title>Another draft genome of Portunus trituberculatus and its Hox gene families provides insights of decapod evolution.</title>
        <authorList>
            <person name="Jeong J.-H."/>
            <person name="Song I."/>
            <person name="Kim S."/>
            <person name="Choi T."/>
            <person name="Kim D."/>
            <person name="Ryu S."/>
            <person name="Kim W."/>
        </authorList>
    </citation>
    <scope>NUCLEOTIDE SEQUENCE [LARGE SCALE GENOMIC DNA]</scope>
    <source>
        <tissue evidence="1">Muscle</tissue>
    </source>
</reference>
<evidence type="ECO:0000313" key="2">
    <source>
        <dbReference type="Proteomes" id="UP000324222"/>
    </source>
</evidence>
<dbReference type="Proteomes" id="UP000324222">
    <property type="component" value="Unassembled WGS sequence"/>
</dbReference>
<evidence type="ECO:0000313" key="1">
    <source>
        <dbReference type="EMBL" id="MPC47324.1"/>
    </source>
</evidence>
<accession>A0A5B7FSI4</accession>